<keyword evidence="4 7" id="KW-0812">Transmembrane</keyword>
<evidence type="ECO:0000256" key="6">
    <source>
        <dbReference type="ARBA" id="ARBA00023136"/>
    </source>
</evidence>
<feature type="transmembrane region" description="Helical" evidence="7">
    <location>
        <begin position="84"/>
        <end position="107"/>
    </location>
</feature>
<keyword evidence="6 7" id="KW-0472">Membrane</keyword>
<feature type="transmembrane region" description="Helical" evidence="7">
    <location>
        <begin position="141"/>
        <end position="158"/>
    </location>
</feature>
<evidence type="ECO:0000256" key="2">
    <source>
        <dbReference type="ARBA" id="ARBA00004936"/>
    </source>
</evidence>
<dbReference type="InterPro" id="IPR000917">
    <property type="entry name" value="Sulfatase_N"/>
</dbReference>
<dbReference type="InterPro" id="IPR017850">
    <property type="entry name" value="Alkaline_phosphatase_core_sf"/>
</dbReference>
<gene>
    <name evidence="9" type="ORF">B5G26_06580</name>
</gene>
<dbReference type="Proteomes" id="UP000195455">
    <property type="component" value="Unassembled WGS sequence"/>
</dbReference>
<feature type="domain" description="Sulfatase N-terminal" evidence="8">
    <location>
        <begin position="310"/>
        <end position="616"/>
    </location>
</feature>
<proteinExistence type="predicted"/>
<accession>A0A1Y3UC40</accession>
<dbReference type="Gene3D" id="3.40.720.10">
    <property type="entry name" value="Alkaline Phosphatase, subunit A"/>
    <property type="match status" value="1"/>
</dbReference>
<evidence type="ECO:0000313" key="10">
    <source>
        <dbReference type="Proteomes" id="UP000195455"/>
    </source>
</evidence>
<organism evidence="9 10">
    <name type="scientific">Anaerotignum lactatifermentans</name>
    <dbReference type="NCBI Taxonomy" id="160404"/>
    <lineage>
        <taxon>Bacteria</taxon>
        <taxon>Bacillati</taxon>
        <taxon>Bacillota</taxon>
        <taxon>Clostridia</taxon>
        <taxon>Lachnospirales</taxon>
        <taxon>Anaerotignaceae</taxon>
        <taxon>Anaerotignum</taxon>
    </lineage>
</organism>
<dbReference type="InterPro" id="IPR050448">
    <property type="entry name" value="OpgB/LTA_synthase_biosynth"/>
</dbReference>
<dbReference type="EMBL" id="NFHM01000007">
    <property type="protein sequence ID" value="OUN43959.1"/>
    <property type="molecule type" value="Genomic_DNA"/>
</dbReference>
<feature type="transmembrane region" description="Helical" evidence="7">
    <location>
        <begin position="119"/>
        <end position="136"/>
    </location>
</feature>
<feature type="transmembrane region" description="Helical" evidence="7">
    <location>
        <begin position="190"/>
        <end position="212"/>
    </location>
</feature>
<dbReference type="CDD" id="cd16015">
    <property type="entry name" value="LTA_synthase"/>
    <property type="match status" value="1"/>
</dbReference>
<name>A0A1Y3UC40_9FIRM</name>
<comment type="caution">
    <text evidence="9">The sequence shown here is derived from an EMBL/GenBank/DDBJ whole genome shotgun (WGS) entry which is preliminary data.</text>
</comment>
<reference evidence="10" key="1">
    <citation type="submission" date="2017-04" db="EMBL/GenBank/DDBJ databases">
        <title>Function of individual gut microbiota members based on whole genome sequencing of pure cultures obtained from chicken caecum.</title>
        <authorList>
            <person name="Medvecky M."/>
            <person name="Cejkova D."/>
            <person name="Polansky O."/>
            <person name="Karasova D."/>
            <person name="Kubasova T."/>
            <person name="Cizek A."/>
            <person name="Rychlik I."/>
        </authorList>
    </citation>
    <scope>NUCLEOTIDE SEQUENCE [LARGE SCALE GENOMIC DNA]</scope>
    <source>
        <strain evidence="10">An75</strain>
    </source>
</reference>
<dbReference type="Pfam" id="PF00884">
    <property type="entry name" value="Sulfatase"/>
    <property type="match status" value="1"/>
</dbReference>
<dbReference type="AlphaFoldDB" id="A0A1Y3UC40"/>
<comment type="subcellular location">
    <subcellularLocation>
        <location evidence="1">Cell membrane</location>
        <topology evidence="1">Multi-pass membrane protein</topology>
    </subcellularLocation>
</comment>
<evidence type="ECO:0000259" key="8">
    <source>
        <dbReference type="Pfam" id="PF00884"/>
    </source>
</evidence>
<feature type="transmembrane region" description="Helical" evidence="7">
    <location>
        <begin position="224"/>
        <end position="244"/>
    </location>
</feature>
<keyword evidence="3" id="KW-1003">Cell membrane</keyword>
<comment type="pathway">
    <text evidence="2">Cell wall biogenesis; lipoteichoic acid biosynthesis.</text>
</comment>
<evidence type="ECO:0000256" key="3">
    <source>
        <dbReference type="ARBA" id="ARBA00022475"/>
    </source>
</evidence>
<evidence type="ECO:0000256" key="4">
    <source>
        <dbReference type="ARBA" id="ARBA00022692"/>
    </source>
</evidence>
<evidence type="ECO:0000256" key="5">
    <source>
        <dbReference type="ARBA" id="ARBA00022989"/>
    </source>
</evidence>
<protein>
    <recommendedName>
        <fullName evidence="8">Sulfatase N-terminal domain-containing protein</fullName>
    </recommendedName>
</protein>
<sequence length="692" mass="78694">MLWDFARKTLFIIHNFPQKKMCIFLKIPLKTLRFLYFLPKIPYNTQIVKELLSAYEKIKHKEVLPVFFNCFQQKDAPFSWKKTILTLLISAIVAMCLVFLITTQHPLHVAYELLTHPTMILWNFLPALLAVFLVYFVTGRLLFSSLLLQVVWILFAVSDKIKVSMRQEPLLPTDLTLVKEALTIVKTFPVYMLALIAVGFIAAIAILVFSFIRSEKQRPPVPARLIGIVCVILAAFGLNTLIYADKDLYDGYPVVENPYFQVNQYNTRGLVYSFFHQINIMRLQAPEGYDKALYDELTKEPITADGQSAPNIIMIMGEAYSDLSENEHISFEGYTDPMANFKELCAKENAVSGHIAVANFGGGTSNTEYDVLTGLPTRFLDTALPSYNFIHHEIDALPYRLSQIGYETTSIHPGYAWFYNRQNVYPDLGFETCYFLEDSFDLATQGIGGYVNEEATMDKILSVMDEHISSSDAPLFSFTVTIQNHGPYEKKYGTLAQNFSTDVELTETETDLLTQYFYGMTDADEELGRLVEYAENSEEPIILVYFGDHLPGFSNGMEFFDLLDYPKNANGTPEEQTAVYETPFVIWANDSAAEQCGFAENVDAAALQENNLISSFYLGALTTELAGMEGLSPLYDMLNDMRKEYPVLSDMYHVDAQGNYVQELPEDVQEQLDTLTKLQYYILFDRVLPEQK</sequence>
<dbReference type="PANTHER" id="PTHR47371">
    <property type="entry name" value="LIPOTEICHOIC ACID SYNTHASE"/>
    <property type="match status" value="1"/>
</dbReference>
<evidence type="ECO:0000256" key="1">
    <source>
        <dbReference type="ARBA" id="ARBA00004651"/>
    </source>
</evidence>
<dbReference type="SUPFAM" id="SSF53649">
    <property type="entry name" value="Alkaline phosphatase-like"/>
    <property type="match status" value="1"/>
</dbReference>
<dbReference type="PANTHER" id="PTHR47371:SF3">
    <property type="entry name" value="PHOSPHOGLYCEROL TRANSFERASE I"/>
    <property type="match status" value="1"/>
</dbReference>
<dbReference type="GO" id="GO:0005886">
    <property type="term" value="C:plasma membrane"/>
    <property type="evidence" value="ECO:0007669"/>
    <property type="project" value="UniProtKB-SubCell"/>
</dbReference>
<evidence type="ECO:0000256" key="7">
    <source>
        <dbReference type="SAM" id="Phobius"/>
    </source>
</evidence>
<keyword evidence="5 7" id="KW-1133">Transmembrane helix</keyword>
<evidence type="ECO:0000313" key="9">
    <source>
        <dbReference type="EMBL" id="OUN43959.1"/>
    </source>
</evidence>